<dbReference type="Gene3D" id="3.40.630.30">
    <property type="match status" value="1"/>
</dbReference>
<dbReference type="Proteomes" id="UP000256913">
    <property type="component" value="Unassembled WGS sequence"/>
</dbReference>
<dbReference type="PANTHER" id="PTHR43792">
    <property type="entry name" value="GNAT FAMILY, PUTATIVE (AFU_ORTHOLOGUE AFUA_3G00765)-RELATED-RELATED"/>
    <property type="match status" value="1"/>
</dbReference>
<name>A0A3D9ZNC9_9ACTN</name>
<dbReference type="PANTHER" id="PTHR43792:SF8">
    <property type="entry name" value="[RIBOSOMAL PROTEIN US5]-ALANINE N-ACETYLTRANSFERASE"/>
    <property type="match status" value="1"/>
</dbReference>
<dbReference type="AlphaFoldDB" id="A0A3D9ZNC9"/>
<comment type="caution">
    <text evidence="5">The sequence shown here is derived from an EMBL/GenBank/DDBJ whole genome shotgun (WGS) entry which is preliminary data.</text>
</comment>
<dbReference type="SUPFAM" id="SSF55729">
    <property type="entry name" value="Acyl-CoA N-acyltransferases (Nat)"/>
    <property type="match status" value="1"/>
</dbReference>
<evidence type="ECO:0000256" key="2">
    <source>
        <dbReference type="ARBA" id="ARBA00023315"/>
    </source>
</evidence>
<protein>
    <submittedName>
        <fullName evidence="5">[SSU ribosomal protein S5P]-alanine acetyltransferase</fullName>
    </submittedName>
</protein>
<keyword evidence="2" id="KW-0012">Acyltransferase</keyword>
<proteinExistence type="inferred from homology"/>
<comment type="similarity">
    <text evidence="3">Belongs to the acetyltransferase family. RimJ subfamily.</text>
</comment>
<dbReference type="GO" id="GO:0005840">
    <property type="term" value="C:ribosome"/>
    <property type="evidence" value="ECO:0007669"/>
    <property type="project" value="UniProtKB-KW"/>
</dbReference>
<dbReference type="InterPro" id="IPR000182">
    <property type="entry name" value="GNAT_dom"/>
</dbReference>
<dbReference type="GO" id="GO:0008999">
    <property type="term" value="F:protein-N-terminal-alanine acetyltransferase activity"/>
    <property type="evidence" value="ECO:0007669"/>
    <property type="project" value="TreeGrafter"/>
</dbReference>
<keyword evidence="5" id="KW-0687">Ribonucleoprotein</keyword>
<evidence type="ECO:0000313" key="6">
    <source>
        <dbReference type="Proteomes" id="UP000256913"/>
    </source>
</evidence>
<evidence type="ECO:0000256" key="3">
    <source>
        <dbReference type="ARBA" id="ARBA00038502"/>
    </source>
</evidence>
<keyword evidence="5" id="KW-0689">Ribosomal protein</keyword>
<dbReference type="OrthoDB" id="5242221at2"/>
<dbReference type="InterPro" id="IPR051531">
    <property type="entry name" value="N-acetyltransferase"/>
</dbReference>
<evidence type="ECO:0000313" key="5">
    <source>
        <dbReference type="EMBL" id="REF98369.1"/>
    </source>
</evidence>
<evidence type="ECO:0000256" key="1">
    <source>
        <dbReference type="ARBA" id="ARBA00022679"/>
    </source>
</evidence>
<dbReference type="EMBL" id="QUMQ01000001">
    <property type="protein sequence ID" value="REF98369.1"/>
    <property type="molecule type" value="Genomic_DNA"/>
</dbReference>
<feature type="domain" description="N-acetyltransferase" evidence="4">
    <location>
        <begin position="2"/>
        <end position="167"/>
    </location>
</feature>
<evidence type="ECO:0000259" key="4">
    <source>
        <dbReference type="PROSITE" id="PS51186"/>
    </source>
</evidence>
<reference evidence="5 6" key="1">
    <citation type="submission" date="2018-08" db="EMBL/GenBank/DDBJ databases">
        <title>Sequencing the genomes of 1000 actinobacteria strains.</title>
        <authorList>
            <person name="Klenk H.-P."/>
        </authorList>
    </citation>
    <scope>NUCLEOTIDE SEQUENCE [LARGE SCALE GENOMIC DNA]</scope>
    <source>
        <strain evidence="5 6">DSM 44099</strain>
    </source>
</reference>
<dbReference type="InterPro" id="IPR016181">
    <property type="entry name" value="Acyl_CoA_acyltransferase"/>
</dbReference>
<dbReference type="GO" id="GO:0005737">
    <property type="term" value="C:cytoplasm"/>
    <property type="evidence" value="ECO:0007669"/>
    <property type="project" value="TreeGrafter"/>
</dbReference>
<keyword evidence="1 5" id="KW-0808">Transferase</keyword>
<keyword evidence="6" id="KW-1185">Reference proteome</keyword>
<dbReference type="RefSeq" id="WP_116069664.1">
    <property type="nucleotide sequence ID" value="NZ_BONB01000047.1"/>
</dbReference>
<dbReference type="PROSITE" id="PS51186">
    <property type="entry name" value="GNAT"/>
    <property type="match status" value="1"/>
</dbReference>
<dbReference type="Pfam" id="PF13302">
    <property type="entry name" value="Acetyltransf_3"/>
    <property type="match status" value="1"/>
</dbReference>
<accession>A0A3D9ZNC9</accession>
<gene>
    <name evidence="5" type="ORF">DFJ67_4386</name>
</gene>
<organism evidence="5 6">
    <name type="scientific">Asanoa ferruginea</name>
    <dbReference type="NCBI Taxonomy" id="53367"/>
    <lineage>
        <taxon>Bacteria</taxon>
        <taxon>Bacillati</taxon>
        <taxon>Actinomycetota</taxon>
        <taxon>Actinomycetes</taxon>
        <taxon>Micromonosporales</taxon>
        <taxon>Micromonosporaceae</taxon>
        <taxon>Asanoa</taxon>
    </lineage>
</organism>
<sequence>MVHIRPLDVSDAPVLATAYTANWPFLAPWDPVRPDAFFTPAGQEARISGMLADRAVYPCAIELDGDVVGTITLTQIEYGPAQSANLGYWVAQAVNGRGVATKAVAEIVEHAFGVLGLHRIQAGTLAHNHGSQKVLANNGFERIGTARGFLFIEGRWQDHILFQLVNDDWQPA</sequence>